<dbReference type="PROSITE" id="PS51186">
    <property type="entry name" value="GNAT"/>
    <property type="match status" value="1"/>
</dbReference>
<accession>A0ABT7WDH0</accession>
<dbReference type="EMBL" id="JAUDUY010000002">
    <property type="protein sequence ID" value="MDM9630965.1"/>
    <property type="molecule type" value="Genomic_DNA"/>
</dbReference>
<comment type="caution">
    <text evidence="2">The sequence shown here is derived from an EMBL/GenBank/DDBJ whole genome shotgun (WGS) entry which is preliminary data.</text>
</comment>
<evidence type="ECO:0000259" key="1">
    <source>
        <dbReference type="PROSITE" id="PS51186"/>
    </source>
</evidence>
<dbReference type="InterPro" id="IPR051531">
    <property type="entry name" value="N-acetyltransferase"/>
</dbReference>
<reference evidence="2" key="1">
    <citation type="submission" date="2023-06" db="EMBL/GenBank/DDBJ databases">
        <title>Robiginitalea aurantiacus sp. nov. and Algoriphagus sediminis sp. nov., isolated from coastal sediment.</title>
        <authorList>
            <person name="Zhou Z.Y."/>
            <person name="An J."/>
            <person name="Jia Y.W."/>
            <person name="Du Z.J."/>
        </authorList>
    </citation>
    <scope>NUCLEOTIDE SEQUENCE</scope>
    <source>
        <strain evidence="2">M39</strain>
    </source>
</reference>
<dbReference type="Proteomes" id="UP001174839">
    <property type="component" value="Unassembled WGS sequence"/>
</dbReference>
<evidence type="ECO:0000313" key="3">
    <source>
        <dbReference type="Proteomes" id="UP001174839"/>
    </source>
</evidence>
<dbReference type="PANTHER" id="PTHR43792">
    <property type="entry name" value="GNAT FAMILY, PUTATIVE (AFU_ORTHOLOGUE AFUA_3G00765)-RELATED-RELATED"/>
    <property type="match status" value="1"/>
</dbReference>
<organism evidence="2 3">
    <name type="scientific">Robiginitalea aurantiaca</name>
    <dbReference type="NCBI Taxonomy" id="3056915"/>
    <lineage>
        <taxon>Bacteria</taxon>
        <taxon>Pseudomonadati</taxon>
        <taxon>Bacteroidota</taxon>
        <taxon>Flavobacteriia</taxon>
        <taxon>Flavobacteriales</taxon>
        <taxon>Flavobacteriaceae</taxon>
        <taxon>Robiginitalea</taxon>
    </lineage>
</organism>
<dbReference type="InterPro" id="IPR000182">
    <property type="entry name" value="GNAT_dom"/>
</dbReference>
<dbReference type="PANTHER" id="PTHR43792:SF1">
    <property type="entry name" value="N-ACETYLTRANSFERASE DOMAIN-CONTAINING PROTEIN"/>
    <property type="match status" value="1"/>
</dbReference>
<protein>
    <submittedName>
        <fullName evidence="2">GNAT family N-acetyltransferase</fullName>
    </submittedName>
</protein>
<keyword evidence="3" id="KW-1185">Reference proteome</keyword>
<dbReference type="InterPro" id="IPR016181">
    <property type="entry name" value="Acyl_CoA_acyltransferase"/>
</dbReference>
<dbReference type="Pfam" id="PF13302">
    <property type="entry name" value="Acetyltransf_3"/>
    <property type="match status" value="1"/>
</dbReference>
<evidence type="ECO:0000313" key="2">
    <source>
        <dbReference type="EMBL" id="MDM9630965.1"/>
    </source>
</evidence>
<feature type="domain" description="N-acetyltransferase" evidence="1">
    <location>
        <begin position="16"/>
        <end position="180"/>
    </location>
</feature>
<dbReference type="Gene3D" id="3.40.630.30">
    <property type="match status" value="1"/>
</dbReference>
<name>A0ABT7WDH0_9FLAO</name>
<dbReference type="RefSeq" id="WP_289724325.1">
    <property type="nucleotide sequence ID" value="NZ_JAUDUY010000002.1"/>
</dbReference>
<dbReference type="SUPFAM" id="SSF55729">
    <property type="entry name" value="Acyl-CoA N-acyltransferases (Nat)"/>
    <property type="match status" value="1"/>
</dbReference>
<proteinExistence type="predicted"/>
<gene>
    <name evidence="2" type="ORF">QU605_05765</name>
</gene>
<sequence>MNGTRYLLEHSSTERLIFRKFSAADYTDWFPFYLDPASTGFWEGIPDSPDRACRSQFDRIFERYDKGLGGMNALIEREQQVLVGMCGLLIQEVDGKSEMEIGYSLLPGFRGMGFATEAGIHCRDKAFANAWAESLISIIHIDNTPSINVALRLGMTLDTTTQYKGNPVHIFRVDKAHQSL</sequence>